<keyword evidence="8" id="KW-0718">Serine biosynthesis</keyword>
<comment type="cofactor">
    <cofactor evidence="1">
        <name>Mg(2+)</name>
        <dbReference type="ChEBI" id="CHEBI:18420"/>
    </cofactor>
</comment>
<evidence type="ECO:0000256" key="8">
    <source>
        <dbReference type="ARBA" id="ARBA00023299"/>
    </source>
</evidence>
<dbReference type="Gene3D" id="3.40.50.1000">
    <property type="entry name" value="HAD superfamily/HAD-like"/>
    <property type="match status" value="1"/>
</dbReference>
<evidence type="ECO:0000256" key="7">
    <source>
        <dbReference type="ARBA" id="ARBA00022842"/>
    </source>
</evidence>
<sequence length="320" mass="36082">MKLLLMYTLLVGILFGADPLPSWNDGPSKKAIIDFVEKVTKDGSADFVKAENRVAVFDNDGTLWSEQPLYFQAFFAMDRLKAMATDHPEWKETEPYASLMKGDVKAAAEAGKEKVLKALMDSHGGTSQEEFDKLAREWLKTAKHPKTGKLFTEMVFQPMLELLEYLRANGFKTYIVSGGGIEFIRAFAQEVYGIPPEQVVGTVGDLKYEVKDGKPMLVRSGKAVFIDDGPGKPVGIQRFIGKRPIMAFGNSDGDFQMLEWTTSGEGPRFAGIVHHTDEEREWKYDRDSHIGKLDRGLTEGPQRKWTIIDMKTEWSRIYPE</sequence>
<evidence type="ECO:0000256" key="4">
    <source>
        <dbReference type="ARBA" id="ARBA00022605"/>
    </source>
</evidence>
<dbReference type="EC" id="3.1.3.3" evidence="3"/>
<gene>
    <name evidence="11" type="ORF">Rhal01_00616</name>
</gene>
<reference evidence="11 12" key="1">
    <citation type="submission" date="2024-02" db="EMBL/GenBank/DDBJ databases">
        <title>Rubritalea halochordaticola NBRC 107102.</title>
        <authorList>
            <person name="Ichikawa N."/>
            <person name="Katano-Makiyama Y."/>
            <person name="Hidaka K."/>
        </authorList>
    </citation>
    <scope>NUCLEOTIDE SEQUENCE [LARGE SCALE GENOMIC DNA]</scope>
    <source>
        <strain evidence="11 12">NBRC 107102</strain>
    </source>
</reference>
<comment type="catalytic activity">
    <reaction evidence="9">
        <text>O-phospho-L-serine + H2O = L-serine + phosphate</text>
        <dbReference type="Rhea" id="RHEA:21208"/>
        <dbReference type="ChEBI" id="CHEBI:15377"/>
        <dbReference type="ChEBI" id="CHEBI:33384"/>
        <dbReference type="ChEBI" id="CHEBI:43474"/>
        <dbReference type="ChEBI" id="CHEBI:57524"/>
        <dbReference type="EC" id="3.1.3.3"/>
    </reaction>
</comment>
<evidence type="ECO:0000256" key="5">
    <source>
        <dbReference type="ARBA" id="ARBA00022723"/>
    </source>
</evidence>
<keyword evidence="7" id="KW-0460">Magnesium</keyword>
<dbReference type="InterPro" id="IPR036412">
    <property type="entry name" value="HAD-like_sf"/>
</dbReference>
<dbReference type="SUPFAM" id="SSF56784">
    <property type="entry name" value="HAD-like"/>
    <property type="match status" value="1"/>
</dbReference>
<dbReference type="Proteomes" id="UP001424741">
    <property type="component" value="Unassembled WGS sequence"/>
</dbReference>
<dbReference type="EMBL" id="BAABRL010000002">
    <property type="protein sequence ID" value="GAA5494455.1"/>
    <property type="molecule type" value="Genomic_DNA"/>
</dbReference>
<dbReference type="PANTHER" id="PTHR43344">
    <property type="entry name" value="PHOSPHOSERINE PHOSPHATASE"/>
    <property type="match status" value="1"/>
</dbReference>
<name>A0ABP9UXM1_9BACT</name>
<evidence type="ECO:0000313" key="11">
    <source>
        <dbReference type="EMBL" id="GAA5494455.1"/>
    </source>
</evidence>
<dbReference type="PANTHER" id="PTHR43344:SF2">
    <property type="entry name" value="PHOSPHOSERINE PHOSPHATASE"/>
    <property type="match status" value="1"/>
</dbReference>
<evidence type="ECO:0000256" key="9">
    <source>
        <dbReference type="ARBA" id="ARBA00048138"/>
    </source>
</evidence>
<dbReference type="InterPro" id="IPR050582">
    <property type="entry name" value="HAD-like_SerB"/>
</dbReference>
<organism evidence="11 12">
    <name type="scientific">Rubritalea halochordaticola</name>
    <dbReference type="NCBI Taxonomy" id="714537"/>
    <lineage>
        <taxon>Bacteria</taxon>
        <taxon>Pseudomonadati</taxon>
        <taxon>Verrucomicrobiota</taxon>
        <taxon>Verrucomicrobiia</taxon>
        <taxon>Verrucomicrobiales</taxon>
        <taxon>Rubritaleaceae</taxon>
        <taxon>Rubritalea</taxon>
    </lineage>
</organism>
<evidence type="ECO:0000256" key="10">
    <source>
        <dbReference type="ARBA" id="ARBA00048523"/>
    </source>
</evidence>
<dbReference type="InterPro" id="IPR023214">
    <property type="entry name" value="HAD_sf"/>
</dbReference>
<dbReference type="RefSeq" id="WP_346187420.1">
    <property type="nucleotide sequence ID" value="NZ_BAABRL010000002.1"/>
</dbReference>
<dbReference type="Pfam" id="PF12710">
    <property type="entry name" value="HAD"/>
    <property type="match status" value="1"/>
</dbReference>
<evidence type="ECO:0000256" key="6">
    <source>
        <dbReference type="ARBA" id="ARBA00022801"/>
    </source>
</evidence>
<comment type="catalytic activity">
    <reaction evidence="10">
        <text>O-phospho-D-serine + H2O = D-serine + phosphate</text>
        <dbReference type="Rhea" id="RHEA:24873"/>
        <dbReference type="ChEBI" id="CHEBI:15377"/>
        <dbReference type="ChEBI" id="CHEBI:35247"/>
        <dbReference type="ChEBI" id="CHEBI:43474"/>
        <dbReference type="ChEBI" id="CHEBI:58680"/>
        <dbReference type="EC" id="3.1.3.3"/>
    </reaction>
</comment>
<keyword evidence="4" id="KW-0028">Amino-acid biosynthesis</keyword>
<comment type="caution">
    <text evidence="11">The sequence shown here is derived from an EMBL/GenBank/DDBJ whole genome shotgun (WGS) entry which is preliminary data.</text>
</comment>
<keyword evidence="5" id="KW-0479">Metal-binding</keyword>
<evidence type="ECO:0000313" key="12">
    <source>
        <dbReference type="Proteomes" id="UP001424741"/>
    </source>
</evidence>
<evidence type="ECO:0000256" key="1">
    <source>
        <dbReference type="ARBA" id="ARBA00001946"/>
    </source>
</evidence>
<protein>
    <recommendedName>
        <fullName evidence="3">phosphoserine phosphatase</fullName>
        <ecNumber evidence="3">3.1.3.3</ecNumber>
    </recommendedName>
</protein>
<accession>A0ABP9UXM1</accession>
<comment type="pathway">
    <text evidence="2">Amino-acid biosynthesis; L-serine biosynthesis; L-serine from 3-phospho-D-glycerate: step 3/3.</text>
</comment>
<keyword evidence="12" id="KW-1185">Reference proteome</keyword>
<keyword evidence="6" id="KW-0378">Hydrolase</keyword>
<evidence type="ECO:0000256" key="3">
    <source>
        <dbReference type="ARBA" id="ARBA00012640"/>
    </source>
</evidence>
<proteinExistence type="predicted"/>
<evidence type="ECO:0000256" key="2">
    <source>
        <dbReference type="ARBA" id="ARBA00005135"/>
    </source>
</evidence>